<name>A0A2N3Q0C4_9PROT</name>
<evidence type="ECO:0000313" key="3">
    <source>
        <dbReference type="Proteomes" id="UP000233293"/>
    </source>
</evidence>
<dbReference type="PANTHER" id="PTHR13707:SF60">
    <property type="entry name" value="ACETATE COA-TRANSFERASE SUBUNIT ALPHA"/>
    <property type="match status" value="1"/>
</dbReference>
<dbReference type="SMART" id="SM00882">
    <property type="entry name" value="CoA_trans"/>
    <property type="match status" value="1"/>
</dbReference>
<sequence>MPGKIRSRDEIIAQFKDGQTVMCGGMHNHGTPNALIQCVIDSGARHLTVISIDSADANLTLGRLFHHRLVDKIITSYIGRNTEVVAMLEAGEIEVEFVPQGSLVERVRCGGAGLGGVLTKTGLGTVVEEGRQIVEVNGTGEKYLLETALRADIGLVRARMADPLGNLAYRGTMRNFNPLIATAADLTLVDADMLMDVDEIGIDRIGTPGVYVDMVLAK</sequence>
<dbReference type="Proteomes" id="UP000233293">
    <property type="component" value="Unassembled WGS sequence"/>
</dbReference>
<organism evidence="2 3">
    <name type="scientific">Telmatospirillum siberiense</name>
    <dbReference type="NCBI Taxonomy" id="382514"/>
    <lineage>
        <taxon>Bacteria</taxon>
        <taxon>Pseudomonadati</taxon>
        <taxon>Pseudomonadota</taxon>
        <taxon>Alphaproteobacteria</taxon>
        <taxon>Rhodospirillales</taxon>
        <taxon>Rhodospirillaceae</taxon>
        <taxon>Telmatospirillum</taxon>
    </lineage>
</organism>
<dbReference type="GO" id="GO:0008410">
    <property type="term" value="F:CoA-transferase activity"/>
    <property type="evidence" value="ECO:0007669"/>
    <property type="project" value="InterPro"/>
</dbReference>
<proteinExistence type="predicted"/>
<evidence type="ECO:0000256" key="1">
    <source>
        <dbReference type="ARBA" id="ARBA00022679"/>
    </source>
</evidence>
<dbReference type="NCBIfam" id="TIGR02429">
    <property type="entry name" value="pcaI_scoA_fam"/>
    <property type="match status" value="1"/>
</dbReference>
<comment type="caution">
    <text evidence="2">The sequence shown here is derived from an EMBL/GenBank/DDBJ whole genome shotgun (WGS) entry which is preliminary data.</text>
</comment>
<dbReference type="Pfam" id="PF01144">
    <property type="entry name" value="CoA_trans"/>
    <property type="match status" value="1"/>
</dbReference>
<dbReference type="SUPFAM" id="SSF100950">
    <property type="entry name" value="NagB/RpiA/CoA transferase-like"/>
    <property type="match status" value="1"/>
</dbReference>
<keyword evidence="3" id="KW-1185">Reference proteome</keyword>
<dbReference type="InterPro" id="IPR004165">
    <property type="entry name" value="CoA_trans_fam_I"/>
</dbReference>
<evidence type="ECO:0000313" key="2">
    <source>
        <dbReference type="EMBL" id="PKU26107.1"/>
    </source>
</evidence>
<dbReference type="OrthoDB" id="9777193at2"/>
<dbReference type="Gene3D" id="3.40.1080.10">
    <property type="entry name" value="Glutaconate Coenzyme A-transferase"/>
    <property type="match status" value="1"/>
</dbReference>
<dbReference type="AlphaFoldDB" id="A0A2N3Q0C4"/>
<dbReference type="PANTHER" id="PTHR13707">
    <property type="entry name" value="KETOACID-COENZYME A TRANSFERASE"/>
    <property type="match status" value="1"/>
</dbReference>
<reference evidence="3" key="1">
    <citation type="submission" date="2017-12" db="EMBL/GenBank/DDBJ databases">
        <title>Draft genome sequence of Telmatospirillum siberiense 26-4b1T, an acidotolerant peatland alphaproteobacterium potentially involved in sulfur cycling.</title>
        <authorList>
            <person name="Hausmann B."/>
            <person name="Pjevac P."/>
            <person name="Schreck K."/>
            <person name="Herbold C.W."/>
            <person name="Daims H."/>
            <person name="Wagner M."/>
            <person name="Pester M."/>
            <person name="Loy A."/>
        </authorList>
    </citation>
    <scope>NUCLEOTIDE SEQUENCE [LARGE SCALE GENOMIC DNA]</scope>
    <source>
        <strain evidence="3">26-4b1</strain>
    </source>
</reference>
<gene>
    <name evidence="2" type="ORF">CWS72_02955</name>
</gene>
<protein>
    <submittedName>
        <fullName evidence="2">Branched-chain amino acid dehydrogenase</fullName>
    </submittedName>
</protein>
<dbReference type="InterPro" id="IPR012792">
    <property type="entry name" value="3-oxoacid_CoA-transf_A"/>
</dbReference>
<dbReference type="EMBL" id="PIUM01000002">
    <property type="protein sequence ID" value="PKU26107.1"/>
    <property type="molecule type" value="Genomic_DNA"/>
</dbReference>
<dbReference type="RefSeq" id="WP_101249068.1">
    <property type="nucleotide sequence ID" value="NZ_PIUM01000002.1"/>
</dbReference>
<dbReference type="InterPro" id="IPR037171">
    <property type="entry name" value="NagB/RpiA_transferase-like"/>
</dbReference>
<accession>A0A2N3Q0C4</accession>
<keyword evidence="1" id="KW-0808">Transferase</keyword>